<feature type="transmembrane region" description="Helical" evidence="1">
    <location>
        <begin position="240"/>
        <end position="256"/>
    </location>
</feature>
<feature type="domain" description="EamA" evidence="2">
    <location>
        <begin position="151"/>
        <end position="275"/>
    </location>
</feature>
<dbReference type="InterPro" id="IPR000620">
    <property type="entry name" value="EamA_dom"/>
</dbReference>
<feature type="transmembrane region" description="Helical" evidence="1">
    <location>
        <begin position="68"/>
        <end position="88"/>
    </location>
</feature>
<feature type="domain" description="EamA" evidence="2">
    <location>
        <begin position="6"/>
        <end position="139"/>
    </location>
</feature>
<name>A0ABT7FAJ3_9RHOB</name>
<comment type="caution">
    <text evidence="3">The sequence shown here is derived from an EMBL/GenBank/DDBJ whole genome shotgun (WGS) entry which is preliminary data.</text>
</comment>
<feature type="transmembrane region" description="Helical" evidence="1">
    <location>
        <begin position="174"/>
        <end position="195"/>
    </location>
</feature>
<feature type="transmembrane region" description="Helical" evidence="1">
    <location>
        <begin position="207"/>
        <end position="228"/>
    </location>
</feature>
<feature type="transmembrane region" description="Helical" evidence="1">
    <location>
        <begin position="94"/>
        <end position="115"/>
    </location>
</feature>
<protein>
    <submittedName>
        <fullName evidence="3">DMT family transporter</fullName>
    </submittedName>
</protein>
<dbReference type="InterPro" id="IPR037185">
    <property type="entry name" value="EmrE-like"/>
</dbReference>
<evidence type="ECO:0000313" key="4">
    <source>
        <dbReference type="Proteomes" id="UP001227126"/>
    </source>
</evidence>
<feature type="transmembrane region" description="Helical" evidence="1">
    <location>
        <begin position="33"/>
        <end position="56"/>
    </location>
</feature>
<dbReference type="PANTHER" id="PTHR22911">
    <property type="entry name" value="ACYL-MALONYL CONDENSING ENZYME-RELATED"/>
    <property type="match status" value="1"/>
</dbReference>
<evidence type="ECO:0000256" key="1">
    <source>
        <dbReference type="SAM" id="Phobius"/>
    </source>
</evidence>
<proteinExistence type="predicted"/>
<reference evidence="3 4" key="1">
    <citation type="submission" date="2023-05" db="EMBL/GenBank/DDBJ databases">
        <title>Sedimentitalea sp. nov. JM2-8.</title>
        <authorList>
            <person name="Huang J."/>
        </authorList>
    </citation>
    <scope>NUCLEOTIDE SEQUENCE [LARGE SCALE GENOMIC DNA]</scope>
    <source>
        <strain evidence="3 4">JM2-8</strain>
    </source>
</reference>
<gene>
    <name evidence="3" type="ORF">QO034_03330</name>
</gene>
<keyword evidence="4" id="KW-1185">Reference proteome</keyword>
<keyword evidence="1" id="KW-0472">Membrane</keyword>
<dbReference type="Pfam" id="PF00892">
    <property type="entry name" value="EamA"/>
    <property type="match status" value="2"/>
</dbReference>
<sequence length="290" mass="31405">MSPNTRGALLMMASMAAFTLNDACIKATDKALPLFQLLTIRGVISTFLIFVLARHLGALRFDLSRRDWALVALRSVSEIGAAYFFLTALLNMPLANVTAILQVLPLTVTLGAALFFRDPLGWRRMVAILVGFGGMLLIVRPGPDGFSIDSLYALAAVGCVTARDLATRRMSAEAPSMTVTLCASFSVLLFSAVASTGVDWQPVDGRLALLLAGSSFFILGGYLFSVMVMRVGDVSFVAPFRYTGLLWALILGYFVFGDWPSQLTLIGAAIVVATGVFTLYRERRLARKSR</sequence>
<feature type="transmembrane region" description="Helical" evidence="1">
    <location>
        <begin position="122"/>
        <end position="139"/>
    </location>
</feature>
<feature type="transmembrane region" description="Helical" evidence="1">
    <location>
        <begin position="262"/>
        <end position="280"/>
    </location>
</feature>
<keyword evidence="1" id="KW-1133">Transmembrane helix</keyword>
<dbReference type="RefSeq" id="WP_284484281.1">
    <property type="nucleotide sequence ID" value="NZ_JASNJE010000003.1"/>
</dbReference>
<dbReference type="SUPFAM" id="SSF103481">
    <property type="entry name" value="Multidrug resistance efflux transporter EmrE"/>
    <property type="match status" value="2"/>
</dbReference>
<dbReference type="EMBL" id="JASNJE010000003">
    <property type="protein sequence ID" value="MDK3072131.1"/>
    <property type="molecule type" value="Genomic_DNA"/>
</dbReference>
<accession>A0ABT7FAJ3</accession>
<keyword evidence="1" id="KW-0812">Transmembrane</keyword>
<evidence type="ECO:0000259" key="2">
    <source>
        <dbReference type="Pfam" id="PF00892"/>
    </source>
</evidence>
<organism evidence="3 4">
    <name type="scientific">Sedimentitalea xiamensis</name>
    <dbReference type="NCBI Taxonomy" id="3050037"/>
    <lineage>
        <taxon>Bacteria</taxon>
        <taxon>Pseudomonadati</taxon>
        <taxon>Pseudomonadota</taxon>
        <taxon>Alphaproteobacteria</taxon>
        <taxon>Rhodobacterales</taxon>
        <taxon>Paracoccaceae</taxon>
        <taxon>Sedimentitalea</taxon>
    </lineage>
</organism>
<dbReference type="Proteomes" id="UP001227126">
    <property type="component" value="Unassembled WGS sequence"/>
</dbReference>
<dbReference type="PANTHER" id="PTHR22911:SF103">
    <property type="entry name" value="BLR2811 PROTEIN"/>
    <property type="match status" value="1"/>
</dbReference>
<evidence type="ECO:0000313" key="3">
    <source>
        <dbReference type="EMBL" id="MDK3072131.1"/>
    </source>
</evidence>